<dbReference type="EMBL" id="JAZHPZ010000001">
    <property type="protein sequence ID" value="MEF2964613.1"/>
    <property type="molecule type" value="Genomic_DNA"/>
</dbReference>
<dbReference type="InterPro" id="IPR003737">
    <property type="entry name" value="GlcNAc_PI_deacetylase-related"/>
</dbReference>
<organism evidence="1 2">
    <name type="scientific">Paenibacillus haidiansis</name>
    <dbReference type="NCBI Taxonomy" id="1574488"/>
    <lineage>
        <taxon>Bacteria</taxon>
        <taxon>Bacillati</taxon>
        <taxon>Bacillota</taxon>
        <taxon>Bacilli</taxon>
        <taxon>Bacillales</taxon>
        <taxon>Paenibacillaceae</taxon>
        <taxon>Paenibacillus</taxon>
    </lineage>
</organism>
<evidence type="ECO:0000313" key="2">
    <source>
        <dbReference type="Proteomes" id="UP001306950"/>
    </source>
</evidence>
<keyword evidence="2" id="KW-1185">Reference proteome</keyword>
<dbReference type="PANTHER" id="PTHR12993:SF11">
    <property type="entry name" value="N-ACETYLGLUCOSAMINYL-PHOSPHATIDYLINOSITOL DE-N-ACETYLASE"/>
    <property type="match status" value="1"/>
</dbReference>
<accession>A0ABU7VLG9</accession>
<dbReference type="InterPro" id="IPR024078">
    <property type="entry name" value="LmbE-like_dom_sf"/>
</dbReference>
<sequence length="233" mass="25836">MKQNKTVAFIYAHPDDETFGCSYLIRSISEAGGRPVLLTATRGDAGKTGHLGAMTREELAAKRDLELEKAIEILGIAAAEQLGMGDGKLKEVEPALLQERIAEFLTRHRADVVVTFPEDGLSGHRDHIVIHHAVNKVVYGGRAPSVQKLYYNQVGSYASDKSSVLRVEAGERWEAKRRALEAHQSQVFSVERVFGKLGAMVPPGHQFESFELAWERGVHYPRKEENSVFDGLI</sequence>
<dbReference type="Proteomes" id="UP001306950">
    <property type="component" value="Unassembled WGS sequence"/>
</dbReference>
<proteinExistence type="predicted"/>
<dbReference type="EC" id="3.5.1.-" evidence="1"/>
<dbReference type="PANTHER" id="PTHR12993">
    <property type="entry name" value="N-ACETYLGLUCOSAMINYL-PHOSPHATIDYLINOSITOL DE-N-ACETYLASE-RELATED"/>
    <property type="match status" value="1"/>
</dbReference>
<dbReference type="SUPFAM" id="SSF102588">
    <property type="entry name" value="LmbE-like"/>
    <property type="match status" value="1"/>
</dbReference>
<protein>
    <submittedName>
        <fullName evidence="1">PIG-L family deacetylase</fullName>
        <ecNumber evidence="1">3.5.1.-</ecNumber>
    </submittedName>
</protein>
<dbReference type="RefSeq" id="WP_331844831.1">
    <property type="nucleotide sequence ID" value="NZ_JAZHPZ010000001.1"/>
</dbReference>
<gene>
    <name evidence="1" type="ORF">V3851_02120</name>
</gene>
<reference evidence="1 2" key="1">
    <citation type="submission" date="2024-02" db="EMBL/GenBank/DDBJ databases">
        <title>A nitrogen-fixing paenibacillus bacterium.</title>
        <authorList>
            <person name="Zhang W.L."/>
            <person name="Chen S.F."/>
        </authorList>
    </citation>
    <scope>NUCLEOTIDE SEQUENCE [LARGE SCALE GENOMIC DNA]</scope>
    <source>
        <strain evidence="1 2">M1</strain>
    </source>
</reference>
<dbReference type="GO" id="GO:0016787">
    <property type="term" value="F:hydrolase activity"/>
    <property type="evidence" value="ECO:0007669"/>
    <property type="project" value="UniProtKB-KW"/>
</dbReference>
<comment type="caution">
    <text evidence="1">The sequence shown here is derived from an EMBL/GenBank/DDBJ whole genome shotgun (WGS) entry which is preliminary data.</text>
</comment>
<keyword evidence="1" id="KW-0378">Hydrolase</keyword>
<evidence type="ECO:0000313" key="1">
    <source>
        <dbReference type="EMBL" id="MEF2964613.1"/>
    </source>
</evidence>
<dbReference type="Pfam" id="PF02585">
    <property type="entry name" value="PIG-L"/>
    <property type="match status" value="1"/>
</dbReference>
<dbReference type="Gene3D" id="3.40.50.10320">
    <property type="entry name" value="LmbE-like"/>
    <property type="match status" value="1"/>
</dbReference>
<name>A0ABU7VLG9_9BACL</name>